<evidence type="ECO:0000313" key="2">
    <source>
        <dbReference type="EMBL" id="KIK99387.1"/>
    </source>
</evidence>
<gene>
    <name evidence="2" type="ORF">PAXRUDRAFT_822805</name>
</gene>
<feature type="region of interest" description="Disordered" evidence="1">
    <location>
        <begin position="1"/>
        <end position="53"/>
    </location>
</feature>
<protein>
    <submittedName>
        <fullName evidence="2">Uncharacterized protein</fullName>
    </submittedName>
</protein>
<feature type="compositionally biased region" description="Polar residues" evidence="1">
    <location>
        <begin position="44"/>
        <end position="53"/>
    </location>
</feature>
<dbReference type="HOGENOM" id="CLU_3069360_0_0_1"/>
<evidence type="ECO:0000256" key="1">
    <source>
        <dbReference type="SAM" id="MobiDB-lite"/>
    </source>
</evidence>
<dbReference type="AlphaFoldDB" id="A0A0D0DLD5"/>
<dbReference type="Proteomes" id="UP000054538">
    <property type="component" value="Unassembled WGS sequence"/>
</dbReference>
<sequence>MILHLSGYDQSARRQRQTEGQQRGPDAPAIQGAEKAVDGKRVRASSTGHGNES</sequence>
<keyword evidence="3" id="KW-1185">Reference proteome</keyword>
<accession>A0A0D0DLD5</accession>
<evidence type="ECO:0000313" key="3">
    <source>
        <dbReference type="Proteomes" id="UP000054538"/>
    </source>
</evidence>
<name>A0A0D0DLD5_9AGAM</name>
<dbReference type="EMBL" id="KN824861">
    <property type="protein sequence ID" value="KIK99387.1"/>
    <property type="molecule type" value="Genomic_DNA"/>
</dbReference>
<dbReference type="InParanoid" id="A0A0D0DLD5"/>
<organism evidence="2 3">
    <name type="scientific">Paxillus rubicundulus Ve08.2h10</name>
    <dbReference type="NCBI Taxonomy" id="930991"/>
    <lineage>
        <taxon>Eukaryota</taxon>
        <taxon>Fungi</taxon>
        <taxon>Dikarya</taxon>
        <taxon>Basidiomycota</taxon>
        <taxon>Agaricomycotina</taxon>
        <taxon>Agaricomycetes</taxon>
        <taxon>Agaricomycetidae</taxon>
        <taxon>Boletales</taxon>
        <taxon>Paxilineae</taxon>
        <taxon>Paxillaceae</taxon>
        <taxon>Paxillus</taxon>
    </lineage>
</organism>
<proteinExistence type="predicted"/>
<reference evidence="3" key="2">
    <citation type="submission" date="2015-01" db="EMBL/GenBank/DDBJ databases">
        <title>Evolutionary Origins and Diversification of the Mycorrhizal Mutualists.</title>
        <authorList>
            <consortium name="DOE Joint Genome Institute"/>
            <consortium name="Mycorrhizal Genomics Consortium"/>
            <person name="Kohler A."/>
            <person name="Kuo A."/>
            <person name="Nagy L.G."/>
            <person name="Floudas D."/>
            <person name="Copeland A."/>
            <person name="Barry K.W."/>
            <person name="Cichocki N."/>
            <person name="Veneault-Fourrey C."/>
            <person name="LaButti K."/>
            <person name="Lindquist E.A."/>
            <person name="Lipzen A."/>
            <person name="Lundell T."/>
            <person name="Morin E."/>
            <person name="Murat C."/>
            <person name="Riley R."/>
            <person name="Ohm R."/>
            <person name="Sun H."/>
            <person name="Tunlid A."/>
            <person name="Henrissat B."/>
            <person name="Grigoriev I.V."/>
            <person name="Hibbett D.S."/>
            <person name="Martin F."/>
        </authorList>
    </citation>
    <scope>NUCLEOTIDE SEQUENCE [LARGE SCALE GENOMIC DNA]</scope>
    <source>
        <strain evidence="3">Ve08.2h10</strain>
    </source>
</reference>
<reference evidence="2 3" key="1">
    <citation type="submission" date="2014-04" db="EMBL/GenBank/DDBJ databases">
        <authorList>
            <consortium name="DOE Joint Genome Institute"/>
            <person name="Kuo A."/>
            <person name="Kohler A."/>
            <person name="Jargeat P."/>
            <person name="Nagy L.G."/>
            <person name="Floudas D."/>
            <person name="Copeland A."/>
            <person name="Barry K.W."/>
            <person name="Cichocki N."/>
            <person name="Veneault-Fourrey C."/>
            <person name="LaButti K."/>
            <person name="Lindquist E.A."/>
            <person name="Lipzen A."/>
            <person name="Lundell T."/>
            <person name="Morin E."/>
            <person name="Murat C."/>
            <person name="Sun H."/>
            <person name="Tunlid A."/>
            <person name="Henrissat B."/>
            <person name="Grigoriev I.V."/>
            <person name="Hibbett D.S."/>
            <person name="Martin F."/>
            <person name="Nordberg H.P."/>
            <person name="Cantor M.N."/>
            <person name="Hua S.X."/>
        </authorList>
    </citation>
    <scope>NUCLEOTIDE SEQUENCE [LARGE SCALE GENOMIC DNA]</scope>
    <source>
        <strain evidence="2 3">Ve08.2h10</strain>
    </source>
</reference>